<keyword evidence="2" id="KW-1185">Reference proteome</keyword>
<comment type="caution">
    <text evidence="1">The sequence shown here is derived from an EMBL/GenBank/DDBJ whole genome shotgun (WGS) entry which is preliminary data.</text>
</comment>
<dbReference type="EMBL" id="QTSX02004983">
    <property type="protein sequence ID" value="KAJ9062966.1"/>
    <property type="molecule type" value="Genomic_DNA"/>
</dbReference>
<evidence type="ECO:0000313" key="2">
    <source>
        <dbReference type="Proteomes" id="UP001165960"/>
    </source>
</evidence>
<gene>
    <name evidence="1" type="ORF">DSO57_1004911</name>
</gene>
<evidence type="ECO:0000313" key="1">
    <source>
        <dbReference type="EMBL" id="KAJ9062966.1"/>
    </source>
</evidence>
<name>A0ACC2SL51_9FUNG</name>
<organism evidence="1 2">
    <name type="scientific">Entomophthora muscae</name>
    <dbReference type="NCBI Taxonomy" id="34485"/>
    <lineage>
        <taxon>Eukaryota</taxon>
        <taxon>Fungi</taxon>
        <taxon>Fungi incertae sedis</taxon>
        <taxon>Zoopagomycota</taxon>
        <taxon>Entomophthoromycotina</taxon>
        <taxon>Entomophthoromycetes</taxon>
        <taxon>Entomophthorales</taxon>
        <taxon>Entomophthoraceae</taxon>
        <taxon>Entomophthora</taxon>
    </lineage>
</organism>
<accession>A0ACC2SL51</accession>
<reference evidence="1" key="1">
    <citation type="submission" date="2022-04" db="EMBL/GenBank/DDBJ databases">
        <title>Genome of the entomopathogenic fungus Entomophthora muscae.</title>
        <authorList>
            <person name="Elya C."/>
            <person name="Lovett B.R."/>
            <person name="Lee E."/>
            <person name="Macias A.M."/>
            <person name="Hajek A.E."/>
            <person name="De Bivort B.L."/>
            <person name="Kasson M.T."/>
            <person name="De Fine Licht H.H."/>
            <person name="Stajich J.E."/>
        </authorList>
    </citation>
    <scope>NUCLEOTIDE SEQUENCE</scope>
    <source>
        <strain evidence="1">Berkeley</strain>
    </source>
</reference>
<sequence>MKKIPADPPLPEALPAQDFRLANQVVSHTGSWHPWDIEANYLVRIAPIVCMAFQAWPAAPVGVQLETNMGWDIQGVARPKCHHP</sequence>
<dbReference type="Proteomes" id="UP001165960">
    <property type="component" value="Unassembled WGS sequence"/>
</dbReference>
<protein>
    <submittedName>
        <fullName evidence="1">Uncharacterized protein</fullName>
    </submittedName>
</protein>
<proteinExistence type="predicted"/>